<comment type="caution">
    <text evidence="2">The sequence shown here is derived from an EMBL/GenBank/DDBJ whole genome shotgun (WGS) entry which is preliminary data.</text>
</comment>
<organism evidence="2 3">
    <name type="scientific">Daphnia magna</name>
    <dbReference type="NCBI Taxonomy" id="35525"/>
    <lineage>
        <taxon>Eukaryota</taxon>
        <taxon>Metazoa</taxon>
        <taxon>Ecdysozoa</taxon>
        <taxon>Arthropoda</taxon>
        <taxon>Crustacea</taxon>
        <taxon>Branchiopoda</taxon>
        <taxon>Diplostraca</taxon>
        <taxon>Cladocera</taxon>
        <taxon>Anomopoda</taxon>
        <taxon>Daphniidae</taxon>
        <taxon>Daphnia</taxon>
    </lineage>
</organism>
<name>A0ABQ9Z4X0_9CRUS</name>
<evidence type="ECO:0000313" key="3">
    <source>
        <dbReference type="Proteomes" id="UP001234178"/>
    </source>
</evidence>
<feature type="region of interest" description="Disordered" evidence="1">
    <location>
        <begin position="1"/>
        <end position="29"/>
    </location>
</feature>
<evidence type="ECO:0000313" key="2">
    <source>
        <dbReference type="EMBL" id="KAK4007953.1"/>
    </source>
</evidence>
<feature type="compositionally biased region" description="Low complexity" evidence="1">
    <location>
        <begin position="14"/>
        <end position="23"/>
    </location>
</feature>
<feature type="compositionally biased region" description="Basic and acidic residues" evidence="1">
    <location>
        <begin position="1"/>
        <end position="12"/>
    </location>
</feature>
<dbReference type="Proteomes" id="UP001234178">
    <property type="component" value="Unassembled WGS sequence"/>
</dbReference>
<protein>
    <submittedName>
        <fullName evidence="2">Uncharacterized protein</fullName>
    </submittedName>
</protein>
<sequence length="85" mass="9702">MERKIISMEKIKTKTTTGETPGPVLSSPLRWRNVPHMTAPYGCRDSRIQEQLQPNTNGNFPKALRAPIEINGYIDKIVKYIDSYP</sequence>
<accession>A0ABQ9Z4X0</accession>
<gene>
    <name evidence="2" type="ORF">OUZ56_013113</name>
</gene>
<reference evidence="2 3" key="1">
    <citation type="journal article" date="2023" name="Nucleic Acids Res.">
        <title>The hologenome of Daphnia magna reveals possible DNA methylation and microbiome-mediated evolution of the host genome.</title>
        <authorList>
            <person name="Chaturvedi A."/>
            <person name="Li X."/>
            <person name="Dhandapani V."/>
            <person name="Marshall H."/>
            <person name="Kissane S."/>
            <person name="Cuenca-Cambronero M."/>
            <person name="Asole G."/>
            <person name="Calvet F."/>
            <person name="Ruiz-Romero M."/>
            <person name="Marangio P."/>
            <person name="Guigo R."/>
            <person name="Rago D."/>
            <person name="Mirbahai L."/>
            <person name="Eastwood N."/>
            <person name="Colbourne J.K."/>
            <person name="Zhou J."/>
            <person name="Mallon E."/>
            <person name="Orsini L."/>
        </authorList>
    </citation>
    <scope>NUCLEOTIDE SEQUENCE [LARGE SCALE GENOMIC DNA]</scope>
    <source>
        <strain evidence="2">LRV0_1</strain>
    </source>
</reference>
<dbReference type="EMBL" id="JAOYFB010000002">
    <property type="protein sequence ID" value="KAK4007953.1"/>
    <property type="molecule type" value="Genomic_DNA"/>
</dbReference>
<keyword evidence="3" id="KW-1185">Reference proteome</keyword>
<evidence type="ECO:0000256" key="1">
    <source>
        <dbReference type="SAM" id="MobiDB-lite"/>
    </source>
</evidence>
<proteinExistence type="predicted"/>